<dbReference type="PROSITE" id="PS51273">
    <property type="entry name" value="GATASE_TYPE_1"/>
    <property type="match status" value="1"/>
</dbReference>
<dbReference type="InterPro" id="IPR029062">
    <property type="entry name" value="Class_I_gatase-like"/>
</dbReference>
<evidence type="ECO:0000313" key="3">
    <source>
        <dbReference type="EMBL" id="HGH61793.1"/>
    </source>
</evidence>
<dbReference type="AlphaFoldDB" id="A0A7C4EW70"/>
<dbReference type="InterPro" id="IPR044992">
    <property type="entry name" value="ChyE-like"/>
</dbReference>
<dbReference type="Pfam" id="PF00117">
    <property type="entry name" value="GATase"/>
    <property type="match status" value="1"/>
</dbReference>
<proteinExistence type="predicted"/>
<dbReference type="PANTHER" id="PTHR42695">
    <property type="entry name" value="GLUTAMINE AMIDOTRANSFERASE YLR126C-RELATED"/>
    <property type="match status" value="1"/>
</dbReference>
<sequence>MTFRKQVISILASGLFALCASLCLGQDQAPAPEQTGQLVPKGPLGVSSTWVVVNLFSGPTSKQAVIVRDKLIRAGAEGHGIIIPYKEATVENIARIRPAFIALSPNGVPWCKYRGKSGTDLQNFFRSLKVIIDEFQVPVLGICGGHQALALAFGGKVGPIRGGEDDCFPYGHNPTERGRRSVYVLQDDPLFRSMGKSLNLVQNHYDEVKRLPEGFIALAENNLCRYQIIRHPTRPAYGVQAHTEYWLPSKPDGGSLLRNFLAIAREHNQLVRQQSVQEPKKTTREKQG</sequence>
<feature type="domain" description="Glutamine amidotransferase" evidence="2">
    <location>
        <begin position="133"/>
        <end position="261"/>
    </location>
</feature>
<organism evidence="3">
    <name type="scientific">Desulfomonile tiedjei</name>
    <dbReference type="NCBI Taxonomy" id="2358"/>
    <lineage>
        <taxon>Bacteria</taxon>
        <taxon>Pseudomonadati</taxon>
        <taxon>Thermodesulfobacteriota</taxon>
        <taxon>Desulfomonilia</taxon>
        <taxon>Desulfomonilales</taxon>
        <taxon>Desulfomonilaceae</taxon>
        <taxon>Desulfomonile</taxon>
    </lineage>
</organism>
<dbReference type="SUPFAM" id="SSF52317">
    <property type="entry name" value="Class I glutamine amidotransferase-like"/>
    <property type="match status" value="1"/>
</dbReference>
<dbReference type="InterPro" id="IPR017926">
    <property type="entry name" value="GATASE"/>
</dbReference>
<protein>
    <submittedName>
        <fullName evidence="3">GMP synthase</fullName>
    </submittedName>
</protein>
<feature type="signal peptide" evidence="1">
    <location>
        <begin position="1"/>
        <end position="25"/>
    </location>
</feature>
<dbReference type="EMBL" id="DTGT01000352">
    <property type="protein sequence ID" value="HGH61793.1"/>
    <property type="molecule type" value="Genomic_DNA"/>
</dbReference>
<accession>A0A7C4EW70</accession>
<comment type="caution">
    <text evidence="3">The sequence shown here is derived from an EMBL/GenBank/DDBJ whole genome shotgun (WGS) entry which is preliminary data.</text>
</comment>
<feature type="chain" id="PRO_5027931237" evidence="1">
    <location>
        <begin position="26"/>
        <end position="288"/>
    </location>
</feature>
<dbReference type="Gene3D" id="3.40.50.880">
    <property type="match status" value="1"/>
</dbReference>
<gene>
    <name evidence="3" type="ORF">ENV54_10895</name>
</gene>
<name>A0A7C4EW70_9BACT</name>
<reference evidence="3" key="1">
    <citation type="journal article" date="2020" name="mSystems">
        <title>Genome- and Community-Level Interaction Insights into Carbon Utilization and Element Cycling Functions of Hydrothermarchaeota in Hydrothermal Sediment.</title>
        <authorList>
            <person name="Zhou Z."/>
            <person name="Liu Y."/>
            <person name="Xu W."/>
            <person name="Pan J."/>
            <person name="Luo Z.H."/>
            <person name="Li M."/>
        </authorList>
    </citation>
    <scope>NUCLEOTIDE SEQUENCE [LARGE SCALE GENOMIC DNA]</scope>
    <source>
        <strain evidence="3">SpSt-769</strain>
    </source>
</reference>
<evidence type="ECO:0000256" key="1">
    <source>
        <dbReference type="SAM" id="SignalP"/>
    </source>
</evidence>
<dbReference type="GO" id="GO:0005829">
    <property type="term" value="C:cytosol"/>
    <property type="evidence" value="ECO:0007669"/>
    <property type="project" value="TreeGrafter"/>
</dbReference>
<dbReference type="PANTHER" id="PTHR42695:SF5">
    <property type="entry name" value="GLUTAMINE AMIDOTRANSFERASE YLR126C-RELATED"/>
    <property type="match status" value="1"/>
</dbReference>
<evidence type="ECO:0000259" key="2">
    <source>
        <dbReference type="Pfam" id="PF00117"/>
    </source>
</evidence>
<keyword evidence="1" id="KW-0732">Signal</keyword>